<keyword evidence="4" id="KW-0611">Plant defense</keyword>
<dbReference type="PRINTS" id="PR00364">
    <property type="entry name" value="DISEASERSIST"/>
</dbReference>
<dbReference type="InterPro" id="IPR041118">
    <property type="entry name" value="Rx_N"/>
</dbReference>
<dbReference type="InterPro" id="IPR038005">
    <property type="entry name" value="RX-like_CC"/>
</dbReference>
<dbReference type="Pfam" id="PF18052">
    <property type="entry name" value="Rx_N"/>
    <property type="match status" value="1"/>
</dbReference>
<evidence type="ECO:0000259" key="7">
    <source>
        <dbReference type="Pfam" id="PF18052"/>
    </source>
</evidence>
<evidence type="ECO:0000256" key="2">
    <source>
        <dbReference type="ARBA" id="ARBA00022737"/>
    </source>
</evidence>
<protein>
    <recommendedName>
        <fullName evidence="10">Rx N-terminal domain-containing protein</fullName>
    </recommendedName>
</protein>
<dbReference type="Gene3D" id="3.80.10.10">
    <property type="entry name" value="Ribonuclease Inhibitor"/>
    <property type="match status" value="3"/>
</dbReference>
<evidence type="ECO:0000256" key="4">
    <source>
        <dbReference type="ARBA" id="ARBA00022821"/>
    </source>
</evidence>
<dbReference type="Pfam" id="PF00931">
    <property type="entry name" value="NB-ARC"/>
    <property type="match status" value="1"/>
</dbReference>
<dbReference type="PANTHER" id="PTHR36766">
    <property type="entry name" value="PLANT BROAD-SPECTRUM MILDEW RESISTANCE PROTEIN RPW8"/>
    <property type="match status" value="1"/>
</dbReference>
<keyword evidence="5" id="KW-0067">ATP-binding</keyword>
<dbReference type="GO" id="GO:0043531">
    <property type="term" value="F:ADP binding"/>
    <property type="evidence" value="ECO:0007669"/>
    <property type="project" value="InterPro"/>
</dbReference>
<dbReference type="InterPro" id="IPR002182">
    <property type="entry name" value="NB-ARC"/>
</dbReference>
<keyword evidence="1" id="KW-0433">Leucine-rich repeat</keyword>
<dbReference type="Gene3D" id="1.20.5.4130">
    <property type="match status" value="1"/>
</dbReference>
<dbReference type="InterPro" id="IPR027417">
    <property type="entry name" value="P-loop_NTPase"/>
</dbReference>
<dbReference type="CDD" id="cd14798">
    <property type="entry name" value="RX-CC_like"/>
    <property type="match status" value="1"/>
</dbReference>
<dbReference type="AlphaFoldDB" id="A0A2N9IVE9"/>
<evidence type="ECO:0000259" key="6">
    <source>
        <dbReference type="Pfam" id="PF00931"/>
    </source>
</evidence>
<dbReference type="GO" id="GO:0051707">
    <property type="term" value="P:response to other organism"/>
    <property type="evidence" value="ECO:0007669"/>
    <property type="project" value="UniProtKB-ARBA"/>
</dbReference>
<reference evidence="9" key="1">
    <citation type="submission" date="2018-02" db="EMBL/GenBank/DDBJ databases">
        <authorList>
            <person name="Cohen D.B."/>
            <person name="Kent A.D."/>
        </authorList>
    </citation>
    <scope>NUCLEOTIDE SEQUENCE</scope>
</reference>
<dbReference type="Gene3D" id="3.40.50.300">
    <property type="entry name" value="P-loop containing nucleotide triphosphate hydrolases"/>
    <property type="match status" value="1"/>
</dbReference>
<evidence type="ECO:0008006" key="10">
    <source>
        <dbReference type="Google" id="ProtNLM"/>
    </source>
</evidence>
<dbReference type="SUPFAM" id="SSF52540">
    <property type="entry name" value="P-loop containing nucleoside triphosphate hydrolases"/>
    <property type="match status" value="1"/>
</dbReference>
<evidence type="ECO:0000256" key="5">
    <source>
        <dbReference type="ARBA" id="ARBA00022840"/>
    </source>
</evidence>
<keyword evidence="2" id="KW-0677">Repeat</keyword>
<name>A0A2N9IVE9_FAGSY</name>
<dbReference type="SUPFAM" id="SSF52058">
    <property type="entry name" value="L domain-like"/>
    <property type="match status" value="3"/>
</dbReference>
<gene>
    <name evidence="9" type="ORF">FSB_LOCUS55913</name>
</gene>
<proteinExistence type="predicted"/>
<dbReference type="InterPro" id="IPR056789">
    <property type="entry name" value="LRR_R13L1-DRL21"/>
</dbReference>
<feature type="domain" description="R13L1/DRL21-like LRR repeat region" evidence="8">
    <location>
        <begin position="225"/>
        <end position="347"/>
    </location>
</feature>
<feature type="domain" description="R13L1/DRL21-like LRR repeat region" evidence="8">
    <location>
        <begin position="576"/>
        <end position="639"/>
    </location>
</feature>
<evidence type="ECO:0000256" key="1">
    <source>
        <dbReference type="ARBA" id="ARBA00022614"/>
    </source>
</evidence>
<dbReference type="PANTHER" id="PTHR36766:SF38">
    <property type="entry name" value="DISEASE RESISTANCE PROTEIN RGA3"/>
    <property type="match status" value="1"/>
</dbReference>
<evidence type="ECO:0000313" key="9">
    <source>
        <dbReference type="EMBL" id="SPD28031.1"/>
    </source>
</evidence>
<dbReference type="EMBL" id="OIVN01006217">
    <property type="protein sequence ID" value="SPD28031.1"/>
    <property type="molecule type" value="Genomic_DNA"/>
</dbReference>
<feature type="domain" description="NB-ARC" evidence="6">
    <location>
        <begin position="149"/>
        <end position="201"/>
    </location>
</feature>
<accession>A0A2N9IVE9</accession>
<dbReference type="Pfam" id="PF25019">
    <property type="entry name" value="LRR_R13L1-DRL21"/>
    <property type="match status" value="2"/>
</dbReference>
<dbReference type="GO" id="GO:0005524">
    <property type="term" value="F:ATP binding"/>
    <property type="evidence" value="ECO:0007669"/>
    <property type="project" value="UniProtKB-KW"/>
</dbReference>
<feature type="domain" description="Disease resistance N-terminal" evidence="7">
    <location>
        <begin position="13"/>
        <end position="97"/>
    </location>
</feature>
<evidence type="ECO:0000259" key="8">
    <source>
        <dbReference type="Pfam" id="PF25019"/>
    </source>
</evidence>
<evidence type="ECO:0000256" key="3">
    <source>
        <dbReference type="ARBA" id="ARBA00022741"/>
    </source>
</evidence>
<dbReference type="GO" id="GO:0006952">
    <property type="term" value="P:defense response"/>
    <property type="evidence" value="ECO:0007669"/>
    <property type="project" value="UniProtKB-KW"/>
</dbReference>
<keyword evidence="3" id="KW-0547">Nucleotide-binding</keyword>
<sequence length="860" mass="97029">MAEGVLFKIAEGIIGQLGNTALQEIGLLWGVNNELEKLKNTVTAIQAVLLDAEEKQALNNAIKTWLGRLKDVVFEADDLLDDLSTEALRREAMTQNKKAKQAIREKLDAIEADNKQFGLVERLNETQVKTRPRQEAHFFEHAKAIIGRENEKEEIIKLILNSDNEENVSVLPIVGIGGMGKTTLAQLVFNDEEIKNHFEFLRLLDLHNMGIEIVPSSISKVEAFKELSRLNDLRGDLQIRNLRHGKDAALELKDANLKAKQYLKSFSLEWKKEEVNDTDVVYDEQSLECLQPHPNLKVLCFLSFQGVRFPSWLSSLTNLQYLQLHSCGKCQHLPLLDFFPFLKVMRLIYLDSLEHINSEKLSDSPILPSLKRLIIIGCPNLKGWWRRMDSVEDGNYVGITATETFMAKDNLVPSFPCLSSLIITNCPQLNSMPLFPYLENLHLEHSSMKPLQQTMMMGMTSMTTPEIITSTTEIASTSSSFSSVATSSFASLSKLKRLALRGMVEPLTEELLRNFTSINHLDIHNSCPLTRVLRHLTALQSLYISDFDGDEMEWQELNSLSTLGFLNFSKVSLPVGLQHVTSLKSLKIQDCPSLVTIPEWICNLTSLQQLDIRNCPNLTSLPEGIRALTSLQKLTIKECPVLLKRCKRETDEDWSKIAHIPNLDMYEGDSEPEKPDLKKTWHLTKIFGHCNCSTSQQLNDKLKELPLLILRCEKLSDSPILQSLKSLYIQGCPNLKGWWRREDSVEDGNYLTSMPLFPNLETLYLKNSSVKPLQQTVMRMTNTTPPEIVTSTTEIASTSSSSSVATSSFAPLSKLKSLTLSGMVEPLPEELLRNFTSINHLDIHNSCCPLTRVLRTSHCA</sequence>
<dbReference type="InterPro" id="IPR032675">
    <property type="entry name" value="LRR_dom_sf"/>
</dbReference>
<organism evidence="9">
    <name type="scientific">Fagus sylvatica</name>
    <name type="common">Beechnut</name>
    <dbReference type="NCBI Taxonomy" id="28930"/>
    <lineage>
        <taxon>Eukaryota</taxon>
        <taxon>Viridiplantae</taxon>
        <taxon>Streptophyta</taxon>
        <taxon>Embryophyta</taxon>
        <taxon>Tracheophyta</taxon>
        <taxon>Spermatophyta</taxon>
        <taxon>Magnoliopsida</taxon>
        <taxon>eudicotyledons</taxon>
        <taxon>Gunneridae</taxon>
        <taxon>Pentapetalae</taxon>
        <taxon>rosids</taxon>
        <taxon>fabids</taxon>
        <taxon>Fagales</taxon>
        <taxon>Fagaceae</taxon>
        <taxon>Fagus</taxon>
    </lineage>
</organism>